<dbReference type="InterPro" id="IPR010546">
    <property type="entry name" value="DUF1120"/>
</dbReference>
<evidence type="ECO:0000313" key="2">
    <source>
        <dbReference type="EMBL" id="MBN2977315.1"/>
    </source>
</evidence>
<comment type="caution">
    <text evidence="2">The sequence shown here is derived from an EMBL/GenBank/DDBJ whole genome shotgun (WGS) entry which is preliminary data.</text>
</comment>
<name>A0A9X1C6P6_9PSED</name>
<feature type="chain" id="PRO_5040832703" evidence="1">
    <location>
        <begin position="22"/>
        <end position="376"/>
    </location>
</feature>
<dbReference type="RefSeq" id="WP_205489114.1">
    <property type="nucleotide sequence ID" value="NZ_JAFHKI010000003.1"/>
</dbReference>
<sequence>MSLKQALYPLVFLLLGTPAWSAEDCRLNLSQAQLDFGLMNRAVAWVPAPERLLGERRVSLTLNCAQSTDLSLFYRGPGAWPERFRFTERGSYGLRVSEATVDGQTVELGLIAGAGQAPSATSAQLAWQPDHGIVPMRNGMAVAGRSLSLQLDISAWASEDAARVRDAVTWDTTGLFDATAAGRSRELRLLAHFAPAACTPTLSNGGHVELGKLSVSDLNVDKDTALPPRTLSLGVTCDAPTAFALRMQDNREGSATGIADPSVYGLGLNARQQKIGRYRLLFDPARISADSYAQMFTTDSATGGLPWSSAGTRIGAVSANRYLGLSATAGSTGGPSAIQNLNATLSLEAVIAPLNSLDLGNEVRLDGSGTLEIHYL</sequence>
<reference evidence="2 3" key="1">
    <citation type="journal article" date="2021" name="Int. J. Syst. Evol. Microbiol.">
        <title>Pseudomonas lactucae sp. nov., a pathogen causing bacterial rot of lettuce in Japan.</title>
        <authorList>
            <person name="Sawada H."/>
            <person name="Fujikawa T."/>
            <person name="Satou M."/>
        </authorList>
    </citation>
    <scope>NUCLEOTIDE SEQUENCE [LARGE SCALE GENOMIC DNA]</scope>
    <source>
        <strain evidence="2 3">MAFF 301381</strain>
    </source>
</reference>
<dbReference type="AlphaFoldDB" id="A0A9X1C6P6"/>
<keyword evidence="3" id="KW-1185">Reference proteome</keyword>
<accession>A0A9X1C6P6</accession>
<feature type="signal peptide" evidence="1">
    <location>
        <begin position="1"/>
        <end position="21"/>
    </location>
</feature>
<dbReference type="Pfam" id="PF06551">
    <property type="entry name" value="DUF1120"/>
    <property type="match status" value="1"/>
</dbReference>
<organism evidence="2 3">
    <name type="scientific">Pseudomonas lactucae</name>
    <dbReference type="NCBI Taxonomy" id="2813360"/>
    <lineage>
        <taxon>Bacteria</taxon>
        <taxon>Pseudomonadati</taxon>
        <taxon>Pseudomonadota</taxon>
        <taxon>Gammaproteobacteria</taxon>
        <taxon>Pseudomonadales</taxon>
        <taxon>Pseudomonadaceae</taxon>
        <taxon>Pseudomonas</taxon>
    </lineage>
</organism>
<evidence type="ECO:0000256" key="1">
    <source>
        <dbReference type="SAM" id="SignalP"/>
    </source>
</evidence>
<reference evidence="2 3" key="2">
    <citation type="journal article" date="2023" name="Plant Pathol.">
        <title>Dismantling and reorganizing Pseudomonas marginalis sensu#lato.</title>
        <authorList>
            <person name="Sawada H."/>
            <person name="Fujikawa T."/>
            <person name="Satou M."/>
        </authorList>
    </citation>
    <scope>NUCLEOTIDE SEQUENCE [LARGE SCALE GENOMIC DNA]</scope>
    <source>
        <strain evidence="2 3">MAFF 301381</strain>
    </source>
</reference>
<evidence type="ECO:0000313" key="3">
    <source>
        <dbReference type="Proteomes" id="UP001154860"/>
    </source>
</evidence>
<keyword evidence="1" id="KW-0732">Signal</keyword>
<proteinExistence type="predicted"/>
<protein>
    <submittedName>
        <fullName evidence="2">DUF1120 domain-containing protein</fullName>
    </submittedName>
</protein>
<gene>
    <name evidence="2" type="ORF">JWR99_15680</name>
</gene>
<dbReference type="EMBL" id="JAFHKJ010000061">
    <property type="protein sequence ID" value="MBN2977315.1"/>
    <property type="molecule type" value="Genomic_DNA"/>
</dbReference>
<dbReference type="Proteomes" id="UP001154860">
    <property type="component" value="Unassembled WGS sequence"/>
</dbReference>